<dbReference type="SUPFAM" id="SSF48452">
    <property type="entry name" value="TPR-like"/>
    <property type="match status" value="1"/>
</dbReference>
<dbReference type="SMART" id="SM00028">
    <property type="entry name" value="TPR"/>
    <property type="match status" value="4"/>
</dbReference>
<dbReference type="VEuPathDB" id="FungiDB:ASPWEDRAFT_44796"/>
<gene>
    <name evidence="2" type="ORF">ASPWEDRAFT_44796</name>
</gene>
<dbReference type="GeneID" id="63752199"/>
<dbReference type="AlphaFoldDB" id="A0A1L9R7B3"/>
<feature type="coiled-coil region" evidence="1">
    <location>
        <begin position="418"/>
        <end position="480"/>
    </location>
</feature>
<evidence type="ECO:0000313" key="3">
    <source>
        <dbReference type="Proteomes" id="UP000184383"/>
    </source>
</evidence>
<dbReference type="InterPro" id="IPR019734">
    <property type="entry name" value="TPR_rpt"/>
</dbReference>
<dbReference type="EMBL" id="KV878216">
    <property type="protein sequence ID" value="OJJ30811.1"/>
    <property type="molecule type" value="Genomic_DNA"/>
</dbReference>
<sequence length="893" mass="99816">MDNYIIPASSLLRVLQGIVVATKLPQSKTEPLVQCFSGGVTGTDIRPADRELSLSVGKWRDEVYSIPEENKSEKDGLQHLSNLAIGIAFLREQGRQSQDAVTGTELATVWEMVHGALTSALLSQPQFQASRSAQGFLAVPLCSLIENGNISELFRLHVWLPDGQRGAEAFAVHSHQPFAQSWILAGEGVDHSFNVEGVTDEAMSTHAEYRLAWNDGKNTGASYKTHQISSTVVRSGRMVRVIPTGSKVHTRDMSYTIPAAVFHQTTVQPDTLHATLFFFDASRGFVKDAPVLGPKDMESSTQLRDPAGVTPAALATMVEAVRAWEILMDQGQAHSERAEWEHALRSFSHALSLCGPASKLPNPDSYNHIVLARLGYTNRRFGRYEKAEGYLEAALQGLGSTPLHVEVSGELGVVYRHMNRLEDAKRAFEKQYEISKALNLERATCRAIGNLGMVNYQCSQEMLDLAIEQLKERVERAELIKRSTAPEQRSEPTVWKTIGLSRLSLCYTAKGLKKEATDAASEALKAALDMHDPTVTAMSQFFYGRALLLDGQKKEALQHFNPVGTCTPAMALCKEPSDEHLVHLREVVDAGANMDLVDEHGYSALDYAVFCGSKPAEEVVLDGLRRQFLEQTENELLNRKSEARIRKCYRELFQEHLRPVLLDSDGADRLQHLRRVYAETLAADKEKSAVFDGFKFVWFSDFVLNGRLPRSNHGLTQHLKDLTPDKVPDYVVFISYRWIGDGTAIPCPDDNNHSQYQRMIQAVNQFLASSSVNAEKLGIWLDWACVNQDNPSPGVSALPLNLAQCDAVISLLDNDYHSRAWCSVEVMMVQMLRKSYHLHSWYEHTKFDTGDWVLHEGPLTFKPEVAGKRLSCEQDRARILFLERQTRLLGRVE</sequence>
<keyword evidence="1" id="KW-0175">Coiled coil</keyword>
<keyword evidence="3" id="KW-1185">Reference proteome</keyword>
<dbReference type="Proteomes" id="UP000184383">
    <property type="component" value="Unassembled WGS sequence"/>
</dbReference>
<reference evidence="3" key="1">
    <citation type="journal article" date="2017" name="Genome Biol.">
        <title>Comparative genomics reveals high biological diversity and specific adaptations in the industrially and medically important fungal genus Aspergillus.</title>
        <authorList>
            <person name="de Vries R.P."/>
            <person name="Riley R."/>
            <person name="Wiebenga A."/>
            <person name="Aguilar-Osorio G."/>
            <person name="Amillis S."/>
            <person name="Uchima C.A."/>
            <person name="Anderluh G."/>
            <person name="Asadollahi M."/>
            <person name="Askin M."/>
            <person name="Barry K."/>
            <person name="Battaglia E."/>
            <person name="Bayram O."/>
            <person name="Benocci T."/>
            <person name="Braus-Stromeyer S.A."/>
            <person name="Caldana C."/>
            <person name="Canovas D."/>
            <person name="Cerqueira G.C."/>
            <person name="Chen F."/>
            <person name="Chen W."/>
            <person name="Choi C."/>
            <person name="Clum A."/>
            <person name="Dos Santos R.A."/>
            <person name="Damasio A.R."/>
            <person name="Diallinas G."/>
            <person name="Emri T."/>
            <person name="Fekete E."/>
            <person name="Flipphi M."/>
            <person name="Freyberg S."/>
            <person name="Gallo A."/>
            <person name="Gournas C."/>
            <person name="Habgood R."/>
            <person name="Hainaut M."/>
            <person name="Harispe M.L."/>
            <person name="Henrissat B."/>
            <person name="Hilden K.S."/>
            <person name="Hope R."/>
            <person name="Hossain A."/>
            <person name="Karabika E."/>
            <person name="Karaffa L."/>
            <person name="Karanyi Z."/>
            <person name="Krasevec N."/>
            <person name="Kuo A."/>
            <person name="Kusch H."/>
            <person name="LaButti K."/>
            <person name="Lagendijk E.L."/>
            <person name="Lapidus A."/>
            <person name="Levasseur A."/>
            <person name="Lindquist E."/>
            <person name="Lipzen A."/>
            <person name="Logrieco A.F."/>
            <person name="MacCabe A."/>
            <person name="Maekelae M.R."/>
            <person name="Malavazi I."/>
            <person name="Melin P."/>
            <person name="Meyer V."/>
            <person name="Mielnichuk N."/>
            <person name="Miskei M."/>
            <person name="Molnar A.P."/>
            <person name="Mule G."/>
            <person name="Ngan C.Y."/>
            <person name="Orejas M."/>
            <person name="Orosz E."/>
            <person name="Ouedraogo J.P."/>
            <person name="Overkamp K.M."/>
            <person name="Park H.-S."/>
            <person name="Perrone G."/>
            <person name="Piumi F."/>
            <person name="Punt P.J."/>
            <person name="Ram A.F."/>
            <person name="Ramon A."/>
            <person name="Rauscher S."/>
            <person name="Record E."/>
            <person name="Riano-Pachon D.M."/>
            <person name="Robert V."/>
            <person name="Roehrig J."/>
            <person name="Ruller R."/>
            <person name="Salamov A."/>
            <person name="Salih N.S."/>
            <person name="Samson R.A."/>
            <person name="Sandor E."/>
            <person name="Sanguinetti M."/>
            <person name="Schuetze T."/>
            <person name="Sepcic K."/>
            <person name="Shelest E."/>
            <person name="Sherlock G."/>
            <person name="Sophianopoulou V."/>
            <person name="Squina F.M."/>
            <person name="Sun H."/>
            <person name="Susca A."/>
            <person name="Todd R.B."/>
            <person name="Tsang A."/>
            <person name="Unkles S.E."/>
            <person name="van de Wiele N."/>
            <person name="van Rossen-Uffink D."/>
            <person name="Oliveira J.V."/>
            <person name="Vesth T.C."/>
            <person name="Visser J."/>
            <person name="Yu J.-H."/>
            <person name="Zhou M."/>
            <person name="Andersen M.R."/>
            <person name="Archer D.B."/>
            <person name="Baker S.E."/>
            <person name="Benoit I."/>
            <person name="Brakhage A.A."/>
            <person name="Braus G.H."/>
            <person name="Fischer R."/>
            <person name="Frisvad J.C."/>
            <person name="Goldman G.H."/>
            <person name="Houbraken J."/>
            <person name="Oakley B."/>
            <person name="Pocsi I."/>
            <person name="Scazzocchio C."/>
            <person name="Seiboth B."/>
            <person name="vanKuyk P.A."/>
            <person name="Wortman J."/>
            <person name="Dyer P.S."/>
            <person name="Grigoriev I.V."/>
        </authorList>
    </citation>
    <scope>NUCLEOTIDE SEQUENCE [LARGE SCALE GENOMIC DNA]</scope>
    <source>
        <strain evidence="3">DTO 134E9</strain>
    </source>
</reference>
<name>A0A1L9R7B3_ASPWE</name>
<dbReference type="OrthoDB" id="423576at2759"/>
<protein>
    <submittedName>
        <fullName evidence="2">Uncharacterized protein</fullName>
    </submittedName>
</protein>
<proteinExistence type="predicted"/>
<evidence type="ECO:0000313" key="2">
    <source>
        <dbReference type="EMBL" id="OJJ30811.1"/>
    </source>
</evidence>
<dbReference type="Gene3D" id="1.25.40.10">
    <property type="entry name" value="Tetratricopeptide repeat domain"/>
    <property type="match status" value="1"/>
</dbReference>
<dbReference type="RefSeq" id="XP_040684488.1">
    <property type="nucleotide sequence ID" value="XM_040836351.1"/>
</dbReference>
<dbReference type="InterPro" id="IPR011990">
    <property type="entry name" value="TPR-like_helical_dom_sf"/>
</dbReference>
<organism evidence="2 3">
    <name type="scientific">Aspergillus wentii DTO 134E9</name>
    <dbReference type="NCBI Taxonomy" id="1073089"/>
    <lineage>
        <taxon>Eukaryota</taxon>
        <taxon>Fungi</taxon>
        <taxon>Dikarya</taxon>
        <taxon>Ascomycota</taxon>
        <taxon>Pezizomycotina</taxon>
        <taxon>Eurotiomycetes</taxon>
        <taxon>Eurotiomycetidae</taxon>
        <taxon>Eurotiales</taxon>
        <taxon>Aspergillaceae</taxon>
        <taxon>Aspergillus</taxon>
        <taxon>Aspergillus subgen. Cremei</taxon>
    </lineage>
</organism>
<accession>A0A1L9R7B3</accession>
<evidence type="ECO:0000256" key="1">
    <source>
        <dbReference type="SAM" id="Coils"/>
    </source>
</evidence>